<feature type="domain" description="Centrosome-associated FAM110 C-terminal" evidence="3">
    <location>
        <begin position="256"/>
        <end position="355"/>
    </location>
</feature>
<dbReference type="AlphaFoldDB" id="A0A6P8RYV1"/>
<sequence>MKRAPLSASYSPLELLNRGPEYLRRQIEMGSGSRTPSAVERLEADKAKYVKTQDVMNTRQDPALTACTTPMPHCSRGLIIAQWCNGPDLDGDQNQCCAQNLTNGTPSLSVPVLRRGTGKRLLRPDSLVMYRQKRDCKAVNKENAKGGSLVRRLFQGSLREKQKPPPDALTEEPLPTPKDENRMLWVPLEKEGIRLSANSTKSQFSPIARRRVQSSHLSPLICRKAWTPEQRRRKSTGTYLPLNPAKTPVLGAQWPELHLRCSLALSEKERFFDYCGLDRDLVELLGMDKFFSSEWDAVSLPYGSGESGESSECSQFSCLGEELTEEEPSEKTPSPISVVERNARVIKWLYSCQKAKEKPRESTV</sequence>
<dbReference type="GeneID" id="117364614"/>
<dbReference type="RefSeq" id="XP_033809881.1">
    <property type="nucleotide sequence ID" value="XM_033953990.1"/>
</dbReference>
<dbReference type="OrthoDB" id="10028183at2759"/>
<comment type="similarity">
    <text evidence="1">Belongs to the FAM110 family.</text>
</comment>
<evidence type="ECO:0000256" key="2">
    <source>
        <dbReference type="SAM" id="MobiDB-lite"/>
    </source>
</evidence>
<dbReference type="InterPro" id="IPR025739">
    <property type="entry name" value="FAM110_N"/>
</dbReference>
<dbReference type="Pfam" id="PF14161">
    <property type="entry name" value="FAM110_N"/>
    <property type="match status" value="1"/>
</dbReference>
<dbReference type="CTD" id="79927"/>
<dbReference type="InterPro" id="IPR025741">
    <property type="entry name" value="FAM110_C"/>
</dbReference>
<evidence type="ECO:0000259" key="4">
    <source>
        <dbReference type="Pfam" id="PF14161"/>
    </source>
</evidence>
<dbReference type="PANTHER" id="PTHR14758:SF3">
    <property type="entry name" value="PROTEIN FAM110D"/>
    <property type="match status" value="1"/>
</dbReference>
<accession>A0A6P8RYV1</accession>
<evidence type="ECO:0000313" key="5">
    <source>
        <dbReference type="Proteomes" id="UP000515159"/>
    </source>
</evidence>
<name>A0A6P8RYV1_GEOSA</name>
<proteinExistence type="inferred from homology"/>
<dbReference type="Proteomes" id="UP000515159">
    <property type="component" value="Chromosome 8"/>
</dbReference>
<feature type="domain" description="Centrosome-associated FAM110 N-terminal" evidence="4">
    <location>
        <begin position="8"/>
        <end position="63"/>
    </location>
</feature>
<protein>
    <submittedName>
        <fullName evidence="6">Protein FAM110D</fullName>
    </submittedName>
</protein>
<dbReference type="FunCoup" id="A0A6P8RYV1">
    <property type="interactions" value="2"/>
</dbReference>
<organism evidence="5 6">
    <name type="scientific">Geotrypetes seraphini</name>
    <name type="common">Gaboon caecilian</name>
    <name type="synonym">Caecilia seraphini</name>
    <dbReference type="NCBI Taxonomy" id="260995"/>
    <lineage>
        <taxon>Eukaryota</taxon>
        <taxon>Metazoa</taxon>
        <taxon>Chordata</taxon>
        <taxon>Craniata</taxon>
        <taxon>Vertebrata</taxon>
        <taxon>Euteleostomi</taxon>
        <taxon>Amphibia</taxon>
        <taxon>Gymnophiona</taxon>
        <taxon>Geotrypetes</taxon>
    </lineage>
</organism>
<evidence type="ECO:0000256" key="1">
    <source>
        <dbReference type="ARBA" id="ARBA00010576"/>
    </source>
</evidence>
<keyword evidence="5" id="KW-1185">Reference proteome</keyword>
<dbReference type="Pfam" id="PF14160">
    <property type="entry name" value="FAM110_C"/>
    <property type="match status" value="1"/>
</dbReference>
<dbReference type="KEGG" id="gsh:117364614"/>
<evidence type="ECO:0000259" key="3">
    <source>
        <dbReference type="Pfam" id="PF14160"/>
    </source>
</evidence>
<reference evidence="6" key="1">
    <citation type="submission" date="2025-08" db="UniProtKB">
        <authorList>
            <consortium name="RefSeq"/>
        </authorList>
    </citation>
    <scope>IDENTIFICATION</scope>
</reference>
<feature type="region of interest" description="Disordered" evidence="2">
    <location>
        <begin position="156"/>
        <end position="179"/>
    </location>
</feature>
<dbReference type="PANTHER" id="PTHR14758">
    <property type="entry name" value="AGAP005440-PA"/>
    <property type="match status" value="1"/>
</dbReference>
<gene>
    <name evidence="6" type="primary">FAM110D</name>
</gene>
<dbReference type="InterPro" id="IPR025740">
    <property type="entry name" value="FAM110"/>
</dbReference>
<evidence type="ECO:0000313" key="6">
    <source>
        <dbReference type="RefSeq" id="XP_033809881.1"/>
    </source>
</evidence>
<dbReference type="InParanoid" id="A0A6P8RYV1"/>